<keyword evidence="4" id="KW-1185">Reference proteome</keyword>
<comment type="caution">
    <text evidence="3">The sequence shown here is derived from an EMBL/GenBank/DDBJ whole genome shotgun (WGS) entry which is preliminary data.</text>
</comment>
<feature type="domain" description="NERD" evidence="2">
    <location>
        <begin position="41"/>
        <end position="159"/>
    </location>
</feature>
<gene>
    <name evidence="3" type="ORF">ACFOEJ_13710</name>
</gene>
<evidence type="ECO:0000313" key="4">
    <source>
        <dbReference type="Proteomes" id="UP001595625"/>
    </source>
</evidence>
<name>A0ABV7KRQ5_PLAOK</name>
<dbReference type="EMBL" id="JBHRUJ010000017">
    <property type="protein sequence ID" value="MFC3212141.1"/>
    <property type="molecule type" value="Genomic_DNA"/>
</dbReference>
<dbReference type="Pfam" id="PF08378">
    <property type="entry name" value="NERD"/>
    <property type="match status" value="1"/>
</dbReference>
<dbReference type="PROSITE" id="PS50965">
    <property type="entry name" value="NERD"/>
    <property type="match status" value="1"/>
</dbReference>
<evidence type="ECO:0000256" key="1">
    <source>
        <dbReference type="ARBA" id="ARBA00022723"/>
    </source>
</evidence>
<dbReference type="PROSITE" id="PS00202">
    <property type="entry name" value="RUBREDOXIN"/>
    <property type="match status" value="1"/>
</dbReference>
<accession>A0ABV7KRQ5</accession>
<evidence type="ECO:0000259" key="2">
    <source>
        <dbReference type="PROSITE" id="PS50965"/>
    </source>
</evidence>
<dbReference type="InterPro" id="IPR011528">
    <property type="entry name" value="NERD"/>
</dbReference>
<proteinExistence type="predicted"/>
<reference evidence="4" key="1">
    <citation type="journal article" date="2019" name="Int. J. Syst. Evol. Microbiol.">
        <title>The Global Catalogue of Microorganisms (GCM) 10K type strain sequencing project: providing services to taxonomists for standard genome sequencing and annotation.</title>
        <authorList>
            <consortium name="The Broad Institute Genomics Platform"/>
            <consortium name="The Broad Institute Genome Sequencing Center for Infectious Disease"/>
            <person name="Wu L."/>
            <person name="Ma J."/>
        </authorList>
    </citation>
    <scope>NUCLEOTIDE SEQUENCE [LARGE SCALE GENOMIC DNA]</scope>
    <source>
        <strain evidence="4">CCM 320</strain>
    </source>
</reference>
<dbReference type="Proteomes" id="UP001595625">
    <property type="component" value="Unassembled WGS sequence"/>
</dbReference>
<evidence type="ECO:0000313" key="3">
    <source>
        <dbReference type="EMBL" id="MFC3212141.1"/>
    </source>
</evidence>
<dbReference type="InterPro" id="IPR018527">
    <property type="entry name" value="Rubredoxin_Fe_BS"/>
</dbReference>
<keyword evidence="1" id="KW-0479">Metal-binding</keyword>
<sequence length="320" mass="37504">MEKECLDLLCTEDAIGFLIGRLPNAHPQRHYLAGEQRQIAAGVRGEDRMRKHFVEFHSHEEFHVLWDVSLEMDDWKIQMDGLLLTERCAIIMDSKNISGKIHFDEQTGEFYRFDDENVKNVMKDPRIQLNKNIRFLSAWFQLKKIKLPVSGLIIFTPKSCEFIVRPKSKHICKVYQMPEYLLQILKAFPLEAEPPKLPKIKKQLISANSPYLRTPLCSKYYIGANEIRRGIQCTECQKYGMKRIKKSWQCPDCGHRDRQAHKFALREYFSLIDTHITNQAFREWCGVESSSVAKRLLAQFDLETSGESKAWKYSLKKKEK</sequence>
<dbReference type="RefSeq" id="WP_240633556.1">
    <property type="nucleotide sequence ID" value="NZ_JBHRUJ010000017.1"/>
</dbReference>
<organism evidence="3 4">
    <name type="scientific">Planomicrobium okeanokoites</name>
    <name type="common">Planococcus okeanokoites</name>
    <name type="synonym">Flavobacterium okeanokoites</name>
    <dbReference type="NCBI Taxonomy" id="244"/>
    <lineage>
        <taxon>Bacteria</taxon>
        <taxon>Bacillati</taxon>
        <taxon>Bacillota</taxon>
        <taxon>Bacilli</taxon>
        <taxon>Bacillales</taxon>
        <taxon>Caryophanaceae</taxon>
        <taxon>Planomicrobium</taxon>
    </lineage>
</organism>
<protein>
    <submittedName>
        <fullName evidence="3">Nuclease-related domain-containing protein</fullName>
    </submittedName>
</protein>